<name>A0A0R2X830_9BACT</name>
<sequence length="93" mass="10654">MQMPIFKRDPIREEMRRINREFSRLGHTSRRLVEEASMVSSGRNQPIRSVMPSSHVKQAPMLHVEGRLARRKVIAAAAISLLLAYILYRLVAG</sequence>
<evidence type="ECO:0000313" key="3">
    <source>
        <dbReference type="Proteomes" id="UP000051557"/>
    </source>
</evidence>
<gene>
    <name evidence="2" type="ORF">ABS32_04505</name>
</gene>
<protein>
    <submittedName>
        <fullName evidence="2">Uncharacterized protein</fullName>
    </submittedName>
</protein>
<dbReference type="AlphaFoldDB" id="A0A0R2X830"/>
<feature type="transmembrane region" description="Helical" evidence="1">
    <location>
        <begin position="73"/>
        <end position="91"/>
    </location>
</feature>
<evidence type="ECO:0000256" key="1">
    <source>
        <dbReference type="SAM" id="Phobius"/>
    </source>
</evidence>
<dbReference type="EMBL" id="LIDM01000150">
    <property type="protein sequence ID" value="KRP32224.1"/>
    <property type="molecule type" value="Genomic_DNA"/>
</dbReference>
<reference evidence="2 3" key="1">
    <citation type="submission" date="2015-10" db="EMBL/GenBank/DDBJ databases">
        <title>Metagenome-Assembled Genomes uncover a global brackish microbiome.</title>
        <authorList>
            <person name="Hugerth L.W."/>
            <person name="Larsson J."/>
            <person name="Alneberg J."/>
            <person name="Lindh M.V."/>
            <person name="Legrand C."/>
            <person name="Pinhassi J."/>
            <person name="Andersson A.F."/>
        </authorList>
    </citation>
    <scope>NUCLEOTIDE SEQUENCE [LARGE SCALE GENOMIC DNA]</scope>
    <source>
        <strain evidence="2">BACL9 MAG-120820-bin42</strain>
    </source>
</reference>
<proteinExistence type="predicted"/>
<accession>A0A0R2X830</accession>
<keyword evidence="1" id="KW-0812">Transmembrane</keyword>
<keyword evidence="1" id="KW-0472">Membrane</keyword>
<comment type="caution">
    <text evidence="2">The sequence shown here is derived from an EMBL/GenBank/DDBJ whole genome shotgun (WGS) entry which is preliminary data.</text>
</comment>
<evidence type="ECO:0000313" key="2">
    <source>
        <dbReference type="EMBL" id="KRP32224.1"/>
    </source>
</evidence>
<organism evidence="2 3">
    <name type="scientific">Verrucomicrobia subdivision 6 bacterium BACL9 MAG-120820-bin42</name>
    <dbReference type="NCBI Taxonomy" id="1655634"/>
    <lineage>
        <taxon>Bacteria</taxon>
        <taxon>Pseudomonadati</taxon>
        <taxon>Verrucomicrobiota</taxon>
        <taxon>Verrucomicrobiia</taxon>
        <taxon>Verrucomicrobiales</taxon>
        <taxon>Verrucomicrobia subdivision 6</taxon>
    </lineage>
</organism>
<keyword evidence="1" id="KW-1133">Transmembrane helix</keyword>
<dbReference type="Proteomes" id="UP000051557">
    <property type="component" value="Unassembled WGS sequence"/>
</dbReference>